<evidence type="ECO:0000256" key="1">
    <source>
        <dbReference type="SAM" id="SignalP"/>
    </source>
</evidence>
<dbReference type="CDD" id="cd23992">
    <property type="entry name" value="PBP_GOBP"/>
    <property type="match status" value="1"/>
</dbReference>
<protein>
    <submittedName>
        <fullName evidence="2">General odorant binding protein 84a-like protein-2</fullName>
    </submittedName>
</protein>
<proteinExistence type="evidence at transcript level"/>
<gene>
    <name evidence="2" type="primary">OBP9</name>
</gene>
<dbReference type="SUPFAM" id="SSF47565">
    <property type="entry name" value="Insect pheromone/odorant-binding proteins"/>
    <property type="match status" value="1"/>
</dbReference>
<feature type="signal peptide" evidence="1">
    <location>
        <begin position="1"/>
        <end position="19"/>
    </location>
</feature>
<dbReference type="SMART" id="SM00708">
    <property type="entry name" value="PhBP"/>
    <property type="match status" value="1"/>
</dbReference>
<accession>A0A1D6Y6I4</accession>
<name>A0A1D6Y6I4_ZEUTA</name>
<dbReference type="InterPro" id="IPR036728">
    <property type="entry name" value="PBP_GOBP_sf"/>
</dbReference>
<dbReference type="Pfam" id="PF01395">
    <property type="entry name" value="PBP_GOBP"/>
    <property type="match status" value="1"/>
</dbReference>
<sequence length="177" mass="20119">MSNRNAFVALPYMIMLLYCSVRMSMQDRAKNNGDIFVQHKEQRECVAPILVQTNDSISNEGADVLHMCNSSFSIPMGYIVQFNTNGALSETVDKTGMCFLRCYFEKMGLIKAWQLNKDLIMQTMRPIKADSIEFCEPTAQQEVNACVRTYGIAKCLMKRGFDDTCNQTVAQNSFRAY</sequence>
<keyword evidence="1" id="KW-0732">Signal</keyword>
<dbReference type="Gene3D" id="1.10.238.20">
    <property type="entry name" value="Pheromone/general odorant binding protein domain"/>
    <property type="match status" value="1"/>
</dbReference>
<dbReference type="InterPro" id="IPR006170">
    <property type="entry name" value="PBP/GOBP"/>
</dbReference>
<dbReference type="GO" id="GO:0005549">
    <property type="term" value="F:odorant binding"/>
    <property type="evidence" value="ECO:0007669"/>
    <property type="project" value="InterPro"/>
</dbReference>
<dbReference type="EMBL" id="KT716310">
    <property type="protein sequence ID" value="ALS40413.1"/>
    <property type="molecule type" value="mRNA"/>
</dbReference>
<organism evidence="2">
    <name type="scientific">Zeugodacus tau</name>
    <name type="common">Fruit fly</name>
    <name type="synonym">Bactrocera tau</name>
    <dbReference type="NCBI Taxonomy" id="137263"/>
    <lineage>
        <taxon>Eukaryota</taxon>
        <taxon>Metazoa</taxon>
        <taxon>Ecdysozoa</taxon>
        <taxon>Arthropoda</taxon>
        <taxon>Hexapoda</taxon>
        <taxon>Insecta</taxon>
        <taxon>Pterygota</taxon>
        <taxon>Neoptera</taxon>
        <taxon>Endopterygota</taxon>
        <taxon>Diptera</taxon>
        <taxon>Brachycera</taxon>
        <taxon>Muscomorpha</taxon>
        <taxon>Tephritoidea</taxon>
        <taxon>Tephritidae</taxon>
        <taxon>Zeugodacus</taxon>
        <taxon>Zeugodacus</taxon>
    </lineage>
</organism>
<evidence type="ECO:0000313" key="2">
    <source>
        <dbReference type="EMBL" id="ALS40413.1"/>
    </source>
</evidence>
<dbReference type="AlphaFoldDB" id="A0A1D6Y6I4"/>
<feature type="chain" id="PRO_5009096578" evidence="1">
    <location>
        <begin position="20"/>
        <end position="177"/>
    </location>
</feature>
<reference evidence="2" key="1">
    <citation type="submission" date="2015-09" db="EMBL/GenBank/DDBJ databases">
        <title>Cloning and prokaryotic expression of genes encoding odorant binding proteins from Bactrocera tau (Walker).</title>
        <authorList>
            <person name="Du Y.-G."/>
            <person name="Lai Z.-X."/>
            <person name="Chen Y.-K."/>
            <person name="Ji Q.-E."/>
        </authorList>
    </citation>
    <scope>NUCLEOTIDE SEQUENCE</scope>
</reference>